<dbReference type="InterPro" id="IPR036352">
    <property type="entry name" value="Semap_dom_sf"/>
</dbReference>
<sequence>KNGDGEKQLVFELTVGCLFTFQKLTWKTKDVEKCTVRGKNSDECYNYIKVLVPRNDETLFACGTNAFNPTCRNYKMSTLEQEGEEVVGQARCPFESRQSNVGLFAGGDFYSATMTDFLASDAVIYRSLGESSPVLRTVKYDSKWLREPHFLHAIEYGNYVYFFFSEIAVEYTTLGKVVFSRVARVCKNDNGGSPRVLERYWTSFLKARLNCSVPGDSFFYFDVLQSLTNVLQINHRPAVLGVFTTQANSITGSAVCAFYMDDIEKAFSGKFKEQRNSESAWTPVPEEQVPKPRPGCCAGEGSAAAYKSSTTFPDDTLTFIKSYPLMDESVPSVNDRPYFTRTTSRFKLTQIAVDTSAGPYKNYTVVFLGSDNGHVLKILASTEGANASFSTQLLEDIDVYNPNKCNVQAEDRRVLGLELDRDHHALFVAFSSCVIRVPLSRCSDYSTCKKSCLSSRDPYCIWLKSGSCVRRPPELEKTNHSVHYTLLIACVLVAFVLGAFLSGFLVSCYCNHTGHKTKKLSKDPEIYNSFFASKLSGLPTPDSTPELPIKSMKAFKNQWEKNQNCNNAKEPKSHNIGSRPSSALLHQQVFPYPHGLSNGQPLVGHLHPEERKIHNVERVLSQQPYPGYSQKVMEVTSLDELLKHIHDASSSKNSQLMSPSGLMASGGGGQLAFANRIQPQIPETESAPYYSSSTLPRDSLTRRMDVPPDIPPHHQSTLERRHSSQRHSLLAAANKMPNGGSGGGGGGGGMIPRQHSFSQRNGGPHQPPPLLARMNSTGSACEVHYPLIPNGYLTRQHSYNGEQQEVQHRGAIVRRASSLKPDVPPKPLFIPATSPVNQQGKFNY</sequence>
<dbReference type="PANTHER" id="PTHR11036">
    <property type="entry name" value="SEMAPHORIN"/>
    <property type="match status" value="1"/>
</dbReference>
<dbReference type="PANTHER" id="PTHR11036:SF11">
    <property type="entry name" value="SEMAPHORIN-6C"/>
    <property type="match status" value="1"/>
</dbReference>
<evidence type="ECO:0000256" key="5">
    <source>
        <dbReference type="PROSITE-ProRule" id="PRU00352"/>
    </source>
</evidence>
<feature type="domain" description="Sema" evidence="8">
    <location>
        <begin position="1"/>
        <end position="439"/>
    </location>
</feature>
<keyword evidence="7" id="KW-1133">Transmembrane helix</keyword>
<reference evidence="9" key="1">
    <citation type="submission" date="2025-08" db="UniProtKB">
        <authorList>
            <consortium name="Ensembl"/>
        </authorList>
    </citation>
    <scope>IDENTIFICATION</scope>
</reference>
<evidence type="ECO:0000313" key="10">
    <source>
        <dbReference type="Proteomes" id="UP000694389"/>
    </source>
</evidence>
<dbReference type="GO" id="GO:0001755">
    <property type="term" value="P:neural crest cell migration"/>
    <property type="evidence" value="ECO:0007669"/>
    <property type="project" value="TreeGrafter"/>
</dbReference>
<evidence type="ECO:0000256" key="6">
    <source>
        <dbReference type="SAM" id="MobiDB-lite"/>
    </source>
</evidence>
<evidence type="ECO:0000256" key="7">
    <source>
        <dbReference type="SAM" id="Phobius"/>
    </source>
</evidence>
<evidence type="ECO:0000256" key="2">
    <source>
        <dbReference type="ARBA" id="ARBA00023136"/>
    </source>
</evidence>
<dbReference type="InterPro" id="IPR015943">
    <property type="entry name" value="WD40/YVTN_repeat-like_dom_sf"/>
</dbReference>
<dbReference type="PROSITE" id="PS51004">
    <property type="entry name" value="SEMA"/>
    <property type="match status" value="1"/>
</dbReference>
<evidence type="ECO:0000259" key="8">
    <source>
        <dbReference type="PROSITE" id="PS51004"/>
    </source>
</evidence>
<dbReference type="SUPFAM" id="SSF101912">
    <property type="entry name" value="Sema domain"/>
    <property type="match status" value="1"/>
</dbReference>
<dbReference type="SMART" id="SM00630">
    <property type="entry name" value="Sema"/>
    <property type="match status" value="1"/>
</dbReference>
<evidence type="ECO:0000256" key="4">
    <source>
        <dbReference type="ARBA" id="ARBA00023180"/>
    </source>
</evidence>
<accession>A0A8C4H0W1</accession>
<evidence type="ECO:0000256" key="3">
    <source>
        <dbReference type="ARBA" id="ARBA00023157"/>
    </source>
</evidence>
<dbReference type="GO" id="GO:0005886">
    <property type="term" value="C:plasma membrane"/>
    <property type="evidence" value="ECO:0007669"/>
    <property type="project" value="TreeGrafter"/>
</dbReference>
<reference evidence="9" key="2">
    <citation type="submission" date="2025-09" db="UniProtKB">
        <authorList>
            <consortium name="Ensembl"/>
        </authorList>
    </citation>
    <scope>IDENTIFICATION</scope>
</reference>
<gene>
    <name evidence="9" type="primary">sema6cb</name>
</gene>
<feature type="transmembrane region" description="Helical" evidence="7">
    <location>
        <begin position="484"/>
        <end position="510"/>
    </location>
</feature>
<dbReference type="AlphaFoldDB" id="A0A8C4H0W1"/>
<name>A0A8C4H0W1_DICLA</name>
<dbReference type="SUPFAM" id="SSF103575">
    <property type="entry name" value="Plexin repeat"/>
    <property type="match status" value="1"/>
</dbReference>
<dbReference type="InterPro" id="IPR027231">
    <property type="entry name" value="Semaphorin"/>
</dbReference>
<dbReference type="GeneTree" id="ENSGT00940000158641"/>
<dbReference type="InterPro" id="IPR001627">
    <property type="entry name" value="Semap_dom"/>
</dbReference>
<dbReference type="Proteomes" id="UP000694389">
    <property type="component" value="Unassembled WGS sequence"/>
</dbReference>
<dbReference type="GO" id="GO:0030215">
    <property type="term" value="F:semaphorin receptor binding"/>
    <property type="evidence" value="ECO:0007669"/>
    <property type="project" value="InterPro"/>
</dbReference>
<feature type="compositionally biased region" description="Polar residues" evidence="6">
    <location>
        <begin position="682"/>
        <end position="696"/>
    </location>
</feature>
<dbReference type="Pfam" id="PF01437">
    <property type="entry name" value="PSI"/>
    <property type="match status" value="1"/>
</dbReference>
<keyword evidence="7" id="KW-0812">Transmembrane</keyword>
<dbReference type="Ensembl" id="ENSDLAT00005037934.2">
    <property type="protein sequence ID" value="ENSDLAP00005035552.1"/>
    <property type="gene ID" value="ENSDLAG00005014781.2"/>
</dbReference>
<comment type="caution">
    <text evidence="5">Lacks conserved residue(s) required for the propagation of feature annotation.</text>
</comment>
<keyword evidence="4" id="KW-0325">Glycoprotein</keyword>
<dbReference type="GO" id="GO:0007411">
    <property type="term" value="P:axon guidance"/>
    <property type="evidence" value="ECO:0007669"/>
    <property type="project" value="TreeGrafter"/>
</dbReference>
<keyword evidence="2 7" id="KW-0472">Membrane</keyword>
<protein>
    <submittedName>
        <fullName evidence="9">Semaphorin 6Cb</fullName>
    </submittedName>
</protein>
<dbReference type="Gene3D" id="2.130.10.10">
    <property type="entry name" value="YVTN repeat-like/Quinoprotein amine dehydrogenase"/>
    <property type="match status" value="1"/>
</dbReference>
<comment type="subcellular location">
    <subcellularLocation>
        <location evidence="1">Membrane</location>
    </subcellularLocation>
</comment>
<dbReference type="GO" id="GO:0045499">
    <property type="term" value="F:chemorepellent activity"/>
    <property type="evidence" value="ECO:0007669"/>
    <property type="project" value="TreeGrafter"/>
</dbReference>
<dbReference type="GO" id="GO:0030335">
    <property type="term" value="P:positive regulation of cell migration"/>
    <property type="evidence" value="ECO:0007669"/>
    <property type="project" value="TreeGrafter"/>
</dbReference>
<dbReference type="GO" id="GO:0071526">
    <property type="term" value="P:semaphorin-plexin signaling pathway"/>
    <property type="evidence" value="ECO:0007669"/>
    <property type="project" value="TreeGrafter"/>
</dbReference>
<proteinExistence type="predicted"/>
<dbReference type="Gene3D" id="3.30.1680.10">
    <property type="entry name" value="ligand-binding face of the semaphorins, domain 2"/>
    <property type="match status" value="1"/>
</dbReference>
<dbReference type="InterPro" id="IPR002165">
    <property type="entry name" value="Plexin_repeat"/>
</dbReference>
<dbReference type="Pfam" id="PF01403">
    <property type="entry name" value="Sema"/>
    <property type="match status" value="1"/>
</dbReference>
<keyword evidence="10" id="KW-1185">Reference proteome</keyword>
<evidence type="ECO:0000313" key="9">
    <source>
        <dbReference type="Ensembl" id="ENSDLAP00005035552.1"/>
    </source>
</evidence>
<feature type="region of interest" description="Disordered" evidence="6">
    <location>
        <begin position="682"/>
        <end position="765"/>
    </location>
</feature>
<evidence type="ECO:0000256" key="1">
    <source>
        <dbReference type="ARBA" id="ARBA00004370"/>
    </source>
</evidence>
<keyword evidence="3" id="KW-1015">Disulfide bond</keyword>
<feature type="compositionally biased region" description="Gly residues" evidence="6">
    <location>
        <begin position="739"/>
        <end position="750"/>
    </location>
</feature>
<organism evidence="9 10">
    <name type="scientific">Dicentrarchus labrax</name>
    <name type="common">European seabass</name>
    <name type="synonym">Morone labrax</name>
    <dbReference type="NCBI Taxonomy" id="13489"/>
    <lineage>
        <taxon>Eukaryota</taxon>
        <taxon>Metazoa</taxon>
        <taxon>Chordata</taxon>
        <taxon>Craniata</taxon>
        <taxon>Vertebrata</taxon>
        <taxon>Euteleostomi</taxon>
        <taxon>Actinopterygii</taxon>
        <taxon>Neopterygii</taxon>
        <taxon>Teleostei</taxon>
        <taxon>Neoteleostei</taxon>
        <taxon>Acanthomorphata</taxon>
        <taxon>Eupercaria</taxon>
        <taxon>Moronidae</taxon>
        <taxon>Dicentrarchus</taxon>
    </lineage>
</organism>